<dbReference type="PANTHER" id="PTHR36503">
    <property type="entry name" value="BLR2520 PROTEIN"/>
    <property type="match status" value="1"/>
</dbReference>
<dbReference type="EMBL" id="FTNE01000001">
    <property type="protein sequence ID" value="SIQ09713.1"/>
    <property type="molecule type" value="Genomic_DNA"/>
</dbReference>
<dbReference type="RefSeq" id="WP_051657463.1">
    <property type="nucleotide sequence ID" value="NZ_FTNE01000001.1"/>
</dbReference>
<evidence type="ECO:0000313" key="5">
    <source>
        <dbReference type="EMBL" id="SIQ09713.1"/>
    </source>
</evidence>
<dbReference type="InterPro" id="IPR029068">
    <property type="entry name" value="Glyas_Bleomycin-R_OHBP_Dase"/>
</dbReference>
<organism evidence="5 6">
    <name type="scientific">Acidiphilium rubrum</name>
    <dbReference type="NCBI Taxonomy" id="526"/>
    <lineage>
        <taxon>Bacteria</taxon>
        <taxon>Pseudomonadati</taxon>
        <taxon>Pseudomonadota</taxon>
        <taxon>Alphaproteobacteria</taxon>
        <taxon>Acetobacterales</taxon>
        <taxon>Acidocellaceae</taxon>
        <taxon>Acidiphilium</taxon>
    </lineage>
</organism>
<dbReference type="Proteomes" id="UP000186308">
    <property type="component" value="Unassembled WGS sequence"/>
</dbReference>
<dbReference type="Gene3D" id="3.10.180.10">
    <property type="entry name" value="2,3-Dihydroxybiphenyl 1,2-Dioxygenase, domain 1"/>
    <property type="match status" value="1"/>
</dbReference>
<evidence type="ECO:0000256" key="2">
    <source>
        <dbReference type="ARBA" id="ARBA00021572"/>
    </source>
</evidence>
<gene>
    <name evidence="5" type="ORF">SAMN05421828_101258</name>
</gene>
<dbReference type="OrthoDB" id="9803104at2"/>
<evidence type="ECO:0000256" key="1">
    <source>
        <dbReference type="ARBA" id="ARBA00011051"/>
    </source>
</evidence>
<dbReference type="GO" id="GO:0046677">
    <property type="term" value="P:response to antibiotic"/>
    <property type="evidence" value="ECO:0007669"/>
    <property type="project" value="UniProtKB-KW"/>
</dbReference>
<accession>A0A8G2FEZ7</accession>
<feature type="domain" description="VOC" evidence="4">
    <location>
        <begin position="5"/>
        <end position="119"/>
    </location>
</feature>
<keyword evidence="3" id="KW-0046">Antibiotic resistance</keyword>
<dbReference type="PROSITE" id="PS51819">
    <property type="entry name" value="VOC"/>
    <property type="match status" value="1"/>
</dbReference>
<sequence length="122" mass="13633">MSNQQRVFPTLRITDEAKARQFYLDSLGFTLDWEHRFAPHYPVFMQVSKEGLAIRLSAHEGDGAVAGNAHLDVADVDAWYRDATAHGVTTSRPPADQPWGVRDVRFRDPDGNQLVVATRQGA</sequence>
<evidence type="ECO:0000313" key="6">
    <source>
        <dbReference type="Proteomes" id="UP000186308"/>
    </source>
</evidence>
<comment type="caution">
    <text evidence="5">The sequence shown here is derived from an EMBL/GenBank/DDBJ whole genome shotgun (WGS) entry which is preliminary data.</text>
</comment>
<evidence type="ECO:0000256" key="3">
    <source>
        <dbReference type="ARBA" id="ARBA00023251"/>
    </source>
</evidence>
<name>A0A8G2FEZ7_ACIRU</name>
<dbReference type="InterPro" id="IPR000335">
    <property type="entry name" value="Bleomycin-R"/>
</dbReference>
<proteinExistence type="inferred from homology"/>
<protein>
    <recommendedName>
        <fullName evidence="2">Bleomycin resistance protein</fullName>
    </recommendedName>
</protein>
<dbReference type="SUPFAM" id="SSF54593">
    <property type="entry name" value="Glyoxalase/Bleomycin resistance protein/Dihydroxybiphenyl dioxygenase"/>
    <property type="match status" value="1"/>
</dbReference>
<reference evidence="5 6" key="1">
    <citation type="submission" date="2017-01" db="EMBL/GenBank/DDBJ databases">
        <authorList>
            <person name="Varghese N."/>
            <person name="Submissions S."/>
        </authorList>
    </citation>
    <scope>NUCLEOTIDE SEQUENCE [LARGE SCALE GENOMIC DNA]</scope>
    <source>
        <strain evidence="5 6">ATCC 35905</strain>
    </source>
</reference>
<comment type="similarity">
    <text evidence="1">Belongs to the bleomycin resistance protein family.</text>
</comment>
<dbReference type="PANTHER" id="PTHR36503:SF3">
    <property type="entry name" value="BLR0126 PROTEIN"/>
    <property type="match status" value="1"/>
</dbReference>
<dbReference type="AlphaFoldDB" id="A0A8G2FEZ7"/>
<evidence type="ECO:0000259" key="4">
    <source>
        <dbReference type="PROSITE" id="PS51819"/>
    </source>
</evidence>
<dbReference type="InterPro" id="IPR037523">
    <property type="entry name" value="VOC_core"/>
</dbReference>
<keyword evidence="6" id="KW-1185">Reference proteome</keyword>
<dbReference type="Pfam" id="PF19581">
    <property type="entry name" value="Glyoxalase_7"/>
    <property type="match status" value="1"/>
</dbReference>